<gene>
    <name evidence="3" type="ORF">JKP88DRAFT_354014</name>
</gene>
<keyword evidence="1" id="KW-1133">Transmembrane helix</keyword>
<dbReference type="InterPro" id="IPR052061">
    <property type="entry name" value="PTE-AB_protein"/>
</dbReference>
<dbReference type="PANTHER" id="PTHR47260:SF3">
    <property type="entry name" value="THIOESTERASE FAMILY PROTEIN (AFU_ORTHOLOGUE AFUA_7G03960)"/>
    <property type="match status" value="1"/>
</dbReference>
<evidence type="ECO:0000259" key="2">
    <source>
        <dbReference type="Pfam" id="PF03061"/>
    </source>
</evidence>
<dbReference type="CDD" id="cd03443">
    <property type="entry name" value="PaaI_thioesterase"/>
    <property type="match status" value="1"/>
</dbReference>
<protein>
    <submittedName>
        <fullName evidence="3">HotDog domain-containing protein</fullName>
    </submittedName>
</protein>
<proteinExistence type="predicted"/>
<feature type="domain" description="Thioesterase" evidence="2">
    <location>
        <begin position="93"/>
        <end position="157"/>
    </location>
</feature>
<dbReference type="PANTHER" id="PTHR47260">
    <property type="entry name" value="UPF0644 PROTEIN PB2B4.06"/>
    <property type="match status" value="1"/>
</dbReference>
<name>A0A835Z9D9_9STRA</name>
<dbReference type="EMBL" id="JAFCMP010000117">
    <property type="protein sequence ID" value="KAG5185899.1"/>
    <property type="molecule type" value="Genomic_DNA"/>
</dbReference>
<accession>A0A835Z9D9</accession>
<dbReference type="Gene3D" id="3.10.129.10">
    <property type="entry name" value="Hotdog Thioesterase"/>
    <property type="match status" value="1"/>
</dbReference>
<keyword evidence="4" id="KW-1185">Reference proteome</keyword>
<evidence type="ECO:0000313" key="3">
    <source>
        <dbReference type="EMBL" id="KAG5185899.1"/>
    </source>
</evidence>
<keyword evidence="1" id="KW-0812">Transmembrane</keyword>
<dbReference type="Proteomes" id="UP000664859">
    <property type="component" value="Unassembled WGS sequence"/>
</dbReference>
<comment type="caution">
    <text evidence="3">The sequence shown here is derived from an EMBL/GenBank/DDBJ whole genome shotgun (WGS) entry which is preliminary data.</text>
</comment>
<dbReference type="InterPro" id="IPR006683">
    <property type="entry name" value="Thioestr_dom"/>
</dbReference>
<dbReference type="SUPFAM" id="SSF54637">
    <property type="entry name" value="Thioesterase/thiol ester dehydrase-isomerase"/>
    <property type="match status" value="1"/>
</dbReference>
<dbReference type="InterPro" id="IPR029069">
    <property type="entry name" value="HotDog_dom_sf"/>
</dbReference>
<dbReference type="OrthoDB" id="506431at2759"/>
<evidence type="ECO:0000313" key="4">
    <source>
        <dbReference type="Proteomes" id="UP000664859"/>
    </source>
</evidence>
<keyword evidence="1" id="KW-0472">Membrane</keyword>
<feature type="transmembrane region" description="Helical" evidence="1">
    <location>
        <begin position="229"/>
        <end position="248"/>
    </location>
</feature>
<dbReference type="AlphaFoldDB" id="A0A835Z9D9"/>
<reference evidence="3" key="1">
    <citation type="submission" date="2021-02" db="EMBL/GenBank/DDBJ databases">
        <title>First Annotated Genome of the Yellow-green Alga Tribonema minus.</title>
        <authorList>
            <person name="Mahan K.M."/>
        </authorList>
    </citation>
    <scope>NUCLEOTIDE SEQUENCE</scope>
    <source>
        <strain evidence="3">UTEX B ZZ1240</strain>
    </source>
</reference>
<sequence>MRVSYVKVDGQGATEDEVPAFLREELTLTRHVRTGFDIDFPAIHANPAVHAALGYKGQYFSSGRMDIKRWWNERDRSIVGSVYFTKECEGPPGVTHGGAIATALDDVLGTQVWRYAGYHRRGMPTMSLTIRYIKKVPMETLLVVRASVTRVLGRRVHVMGGLYEPLTGEPYAEADGVFFLPRPVDPEDLLPYEEALRRFGRLAPAEDQVPEIRAYYAARRPSGMAKLALLLRTAFACVSAAAAGALLLRTVERTRMRAAPVTAHRIRRRVVTSGRHGGERRRCVRAWSLRGDGARQPWQR</sequence>
<organism evidence="3 4">
    <name type="scientific">Tribonema minus</name>
    <dbReference type="NCBI Taxonomy" id="303371"/>
    <lineage>
        <taxon>Eukaryota</taxon>
        <taxon>Sar</taxon>
        <taxon>Stramenopiles</taxon>
        <taxon>Ochrophyta</taxon>
        <taxon>PX clade</taxon>
        <taxon>Xanthophyceae</taxon>
        <taxon>Tribonematales</taxon>
        <taxon>Tribonemataceae</taxon>
        <taxon>Tribonema</taxon>
    </lineage>
</organism>
<dbReference type="Pfam" id="PF03061">
    <property type="entry name" value="4HBT"/>
    <property type="match status" value="1"/>
</dbReference>
<evidence type="ECO:0000256" key="1">
    <source>
        <dbReference type="SAM" id="Phobius"/>
    </source>
</evidence>